<sequence>MEEHEVKTVLVQEHASFKNEQISYEAMYLYCDQAEELYADEEMLKNNDIALKDAYRKKHGLLTSGEIRAIREKYGISQSDLSVLLGWGGKTITRYESHQVQDKAHDTILKKLNRDPEWFLSLLQEAKGNLSEEVYHKYFDTATLLFENEQDGYLRKTIEAKYARFHENKMFHGNTTLSLDKVVDVIRYFAASSKVTSLYKVKLMKLLWYSDALSYKIRGRAITGLIYQALPMGAVPIGHDFIIDLKNVPCEEVDMGETNAYHFHLQGPEEFKTLDKSDREILDIVIKKLGRMSKDEIVAFMHKEEAYTETAPRDIIQFKYAKKLLI</sequence>
<organism evidence="2 3">
    <name type="scientific">Candidatus Blautia stercorigallinarum</name>
    <dbReference type="NCBI Taxonomy" id="2838501"/>
    <lineage>
        <taxon>Bacteria</taxon>
        <taxon>Bacillati</taxon>
        <taxon>Bacillota</taxon>
        <taxon>Clostridia</taxon>
        <taxon>Lachnospirales</taxon>
        <taxon>Lachnospiraceae</taxon>
        <taxon>Blautia</taxon>
    </lineage>
</organism>
<name>A0A9D1TGF7_9FIRM</name>
<dbReference type="SUPFAM" id="SSF47413">
    <property type="entry name" value="lambda repressor-like DNA-binding domains"/>
    <property type="match status" value="1"/>
</dbReference>
<feature type="domain" description="HTH cro/C1-type" evidence="1">
    <location>
        <begin position="67"/>
        <end position="119"/>
    </location>
</feature>
<reference evidence="2" key="1">
    <citation type="journal article" date="2021" name="PeerJ">
        <title>Extensive microbial diversity within the chicken gut microbiome revealed by metagenomics and culture.</title>
        <authorList>
            <person name="Gilroy R."/>
            <person name="Ravi A."/>
            <person name="Getino M."/>
            <person name="Pursley I."/>
            <person name="Horton D.L."/>
            <person name="Alikhan N.F."/>
            <person name="Baker D."/>
            <person name="Gharbi K."/>
            <person name="Hall N."/>
            <person name="Watson M."/>
            <person name="Adriaenssens E.M."/>
            <person name="Foster-Nyarko E."/>
            <person name="Jarju S."/>
            <person name="Secka A."/>
            <person name="Antonio M."/>
            <person name="Oren A."/>
            <person name="Chaudhuri R.R."/>
            <person name="La Ragione R."/>
            <person name="Hildebrand F."/>
            <person name="Pallen M.J."/>
        </authorList>
    </citation>
    <scope>NUCLEOTIDE SEQUENCE</scope>
    <source>
        <strain evidence="2">CHK195-9823</strain>
    </source>
</reference>
<dbReference type="Pfam" id="PF13274">
    <property type="entry name" value="SocA_Panacea"/>
    <property type="match status" value="1"/>
</dbReference>
<dbReference type="Proteomes" id="UP000886814">
    <property type="component" value="Unassembled WGS sequence"/>
</dbReference>
<dbReference type="InterPro" id="IPR010982">
    <property type="entry name" value="Lambda_DNA-bd_dom_sf"/>
</dbReference>
<dbReference type="SMART" id="SM00530">
    <property type="entry name" value="HTH_XRE"/>
    <property type="match status" value="1"/>
</dbReference>
<dbReference type="PROSITE" id="PS50943">
    <property type="entry name" value="HTH_CROC1"/>
    <property type="match status" value="1"/>
</dbReference>
<protein>
    <submittedName>
        <fullName evidence="2">DUF4065 domain-containing protein</fullName>
    </submittedName>
</protein>
<dbReference type="EMBL" id="DXIQ01000102">
    <property type="protein sequence ID" value="HIV40153.1"/>
    <property type="molecule type" value="Genomic_DNA"/>
</dbReference>
<dbReference type="NCBIfam" id="TIGR03830">
    <property type="entry name" value="CxxCG_CxxCG_HTH"/>
    <property type="match status" value="1"/>
</dbReference>
<reference evidence="2" key="2">
    <citation type="submission" date="2021-04" db="EMBL/GenBank/DDBJ databases">
        <authorList>
            <person name="Gilroy R."/>
        </authorList>
    </citation>
    <scope>NUCLEOTIDE SEQUENCE</scope>
    <source>
        <strain evidence="2">CHK195-9823</strain>
    </source>
</reference>
<dbReference type="GO" id="GO:0003677">
    <property type="term" value="F:DNA binding"/>
    <property type="evidence" value="ECO:0007669"/>
    <property type="project" value="InterPro"/>
</dbReference>
<evidence type="ECO:0000313" key="2">
    <source>
        <dbReference type="EMBL" id="HIV40153.1"/>
    </source>
</evidence>
<accession>A0A9D1TGF7</accession>
<dbReference type="InterPro" id="IPR025272">
    <property type="entry name" value="SocA_Panacea"/>
</dbReference>
<dbReference type="CDD" id="cd00093">
    <property type="entry name" value="HTH_XRE"/>
    <property type="match status" value="1"/>
</dbReference>
<dbReference type="AlphaFoldDB" id="A0A9D1TGF7"/>
<dbReference type="Gene3D" id="1.10.260.40">
    <property type="entry name" value="lambda repressor-like DNA-binding domains"/>
    <property type="match status" value="1"/>
</dbReference>
<dbReference type="InterPro" id="IPR022452">
    <property type="entry name" value="MqsA"/>
</dbReference>
<dbReference type="InterPro" id="IPR001387">
    <property type="entry name" value="Cro/C1-type_HTH"/>
</dbReference>
<evidence type="ECO:0000313" key="3">
    <source>
        <dbReference type="Proteomes" id="UP000886814"/>
    </source>
</evidence>
<comment type="caution">
    <text evidence="2">The sequence shown here is derived from an EMBL/GenBank/DDBJ whole genome shotgun (WGS) entry which is preliminary data.</text>
</comment>
<proteinExistence type="predicted"/>
<evidence type="ECO:0000259" key="1">
    <source>
        <dbReference type="PROSITE" id="PS50943"/>
    </source>
</evidence>
<gene>
    <name evidence="2" type="ORF">H9747_14360</name>
</gene>